<dbReference type="Gene3D" id="3.40.50.1820">
    <property type="entry name" value="alpha/beta hydrolase"/>
    <property type="match status" value="1"/>
</dbReference>
<name>A0ABV6J9Q1_9BACL</name>
<evidence type="ECO:0000313" key="1">
    <source>
        <dbReference type="EMBL" id="MFC0392619.1"/>
    </source>
</evidence>
<accession>A0ABV6J9Q1</accession>
<comment type="caution">
    <text evidence="1">The sequence shown here is derived from an EMBL/GenBank/DDBJ whole genome shotgun (WGS) entry which is preliminary data.</text>
</comment>
<dbReference type="EMBL" id="JBHLVF010000018">
    <property type="protein sequence ID" value="MFC0392619.1"/>
    <property type="molecule type" value="Genomic_DNA"/>
</dbReference>
<proteinExistence type="predicted"/>
<dbReference type="Pfam" id="PF06821">
    <property type="entry name" value="Ser_hydrolase"/>
    <property type="match status" value="1"/>
</dbReference>
<dbReference type="InterPro" id="IPR029058">
    <property type="entry name" value="AB_hydrolase_fold"/>
</dbReference>
<organism evidence="1 2">
    <name type="scientific">Paenibacillus mendelii</name>
    <dbReference type="NCBI Taxonomy" id="206163"/>
    <lineage>
        <taxon>Bacteria</taxon>
        <taxon>Bacillati</taxon>
        <taxon>Bacillota</taxon>
        <taxon>Bacilli</taxon>
        <taxon>Bacillales</taxon>
        <taxon>Paenibacillaceae</taxon>
        <taxon>Paenibacillus</taxon>
    </lineage>
</organism>
<dbReference type="GO" id="GO:0016787">
    <property type="term" value="F:hydrolase activity"/>
    <property type="evidence" value="ECO:0007669"/>
    <property type="project" value="UniProtKB-KW"/>
</dbReference>
<dbReference type="Proteomes" id="UP001589818">
    <property type="component" value="Unassembled WGS sequence"/>
</dbReference>
<keyword evidence="2" id="KW-1185">Reference proteome</keyword>
<sequence length="181" mass="20643">MKRHILFIQGGGQGAYEADEKLAMHLQDSLGSDYDVLYPRMPDEEKPVYEAWRDVIAEDLAGQDGEVIVVGHSLGASFLLKYLSEEEFTTPIAGVFLIASPYWGAEDWEVGEYMLSEDFAWKLSGIQRIFFYHSRDDVWVPFAHLAMYAEKLPKAVLREFDGRGHQFNNDMTEVAQDIKSL</sequence>
<keyword evidence="1" id="KW-0378">Hydrolase</keyword>
<dbReference type="RefSeq" id="WP_204822290.1">
    <property type="nucleotide sequence ID" value="NZ_JANHOF010000027.1"/>
</dbReference>
<dbReference type="InterPro" id="IPR010662">
    <property type="entry name" value="RBBP9/YdeN"/>
</dbReference>
<dbReference type="SUPFAM" id="SSF53474">
    <property type="entry name" value="alpha/beta-Hydrolases"/>
    <property type="match status" value="1"/>
</dbReference>
<protein>
    <submittedName>
        <fullName evidence="1">RBBP9/YdeN family alpha/beta hydrolase</fullName>
    </submittedName>
</protein>
<reference evidence="1 2" key="1">
    <citation type="submission" date="2024-09" db="EMBL/GenBank/DDBJ databases">
        <authorList>
            <person name="Sun Q."/>
            <person name="Mori K."/>
        </authorList>
    </citation>
    <scope>NUCLEOTIDE SEQUENCE [LARGE SCALE GENOMIC DNA]</scope>
    <source>
        <strain evidence="1 2">CCM 4839</strain>
    </source>
</reference>
<dbReference type="PANTHER" id="PTHR15394:SF3">
    <property type="entry name" value="SERINE HYDROLASE RBBP9"/>
    <property type="match status" value="1"/>
</dbReference>
<evidence type="ECO:0000313" key="2">
    <source>
        <dbReference type="Proteomes" id="UP001589818"/>
    </source>
</evidence>
<gene>
    <name evidence="1" type="ORF">ACFFJ8_14700</name>
</gene>
<dbReference type="PANTHER" id="PTHR15394">
    <property type="entry name" value="SERINE HYDROLASE RBBP9"/>
    <property type="match status" value="1"/>
</dbReference>